<accession>A0A4Z1I7F8</accession>
<organism evidence="1 2">
    <name type="scientific">Botryotinia convoluta</name>
    <dbReference type="NCBI Taxonomy" id="54673"/>
    <lineage>
        <taxon>Eukaryota</taxon>
        <taxon>Fungi</taxon>
        <taxon>Dikarya</taxon>
        <taxon>Ascomycota</taxon>
        <taxon>Pezizomycotina</taxon>
        <taxon>Leotiomycetes</taxon>
        <taxon>Helotiales</taxon>
        <taxon>Sclerotiniaceae</taxon>
        <taxon>Botryotinia</taxon>
    </lineage>
</organism>
<dbReference type="EMBL" id="PQXN01000102">
    <property type="protein sequence ID" value="TGO54760.1"/>
    <property type="molecule type" value="Genomic_DNA"/>
</dbReference>
<proteinExistence type="predicted"/>
<sequence>MDMEITQKPESAVAKTPAESEEETLISVIMHSAWPIQYQSRIPYDFNYYGNFYFASMAHRGERLKAIHKTRIGAACVKSAKQVTRLLRIRGMIFLIL</sequence>
<keyword evidence="2" id="KW-1185">Reference proteome</keyword>
<protein>
    <submittedName>
        <fullName evidence="1">Uncharacterized protein</fullName>
    </submittedName>
</protein>
<dbReference type="Proteomes" id="UP000297527">
    <property type="component" value="Unassembled WGS sequence"/>
</dbReference>
<name>A0A4Z1I7F8_9HELO</name>
<evidence type="ECO:0000313" key="2">
    <source>
        <dbReference type="Proteomes" id="UP000297527"/>
    </source>
</evidence>
<evidence type="ECO:0000313" key="1">
    <source>
        <dbReference type="EMBL" id="TGO54760.1"/>
    </source>
</evidence>
<gene>
    <name evidence="1" type="ORF">BCON_0102g00170</name>
</gene>
<dbReference type="AlphaFoldDB" id="A0A4Z1I7F8"/>
<comment type="caution">
    <text evidence="1">The sequence shown here is derived from an EMBL/GenBank/DDBJ whole genome shotgun (WGS) entry which is preliminary data.</text>
</comment>
<reference evidence="1 2" key="1">
    <citation type="submission" date="2017-12" db="EMBL/GenBank/DDBJ databases">
        <title>Comparative genomics of Botrytis spp.</title>
        <authorList>
            <person name="Valero-Jimenez C.A."/>
            <person name="Tapia P."/>
            <person name="Veloso J."/>
            <person name="Silva-Moreno E."/>
            <person name="Staats M."/>
            <person name="Valdes J.H."/>
            <person name="Van Kan J.A.L."/>
        </authorList>
    </citation>
    <scope>NUCLEOTIDE SEQUENCE [LARGE SCALE GENOMIC DNA]</scope>
    <source>
        <strain evidence="1 2">MUCL11595</strain>
    </source>
</reference>
<dbReference type="OrthoDB" id="3483741at2759"/>